<accession>A0A1E7NLU3</accession>
<gene>
    <name evidence="3" type="ORF">C3H42_07455</name>
    <name evidence="2" type="ORF">C3H57_09270</name>
</gene>
<comment type="caution">
    <text evidence="3">The sequence shown here is derived from an EMBL/GenBank/DDBJ whole genome shotgun (WGS) entry which is preliminary data.</text>
</comment>
<dbReference type="AlphaFoldDB" id="A0A1E7NLU3"/>
<dbReference type="RefSeq" id="WP_044780757.1">
    <property type="nucleotide sequence ID" value="NZ_CUKK01000005.1"/>
</dbReference>
<keyword evidence="1" id="KW-0175">Coiled coil</keyword>
<dbReference type="Proteomes" id="UP000288507">
    <property type="component" value="Unassembled WGS sequence"/>
</dbReference>
<sequence>MKIDTLTKNFSNYQTQTNKNNNLVSNVHSDNVVKIQISDEARSLSQTNSKNEKEYEIKVSQEKIENHKDQNSIQSSKGGVNPALEALIAKLAEILAKIAELTQKMTNANEQMKTTFQEQIDVLKSQADVIQAQIQELQSQQA</sequence>
<name>A0A1E7NLU3_CAMJU</name>
<evidence type="ECO:0000313" key="5">
    <source>
        <dbReference type="Proteomes" id="UP000288507"/>
    </source>
</evidence>
<dbReference type="NCBIfam" id="NF041454">
    <property type="entry name" value="FspA"/>
    <property type="match status" value="1"/>
</dbReference>
<evidence type="ECO:0008006" key="6">
    <source>
        <dbReference type="Google" id="ProtNLM"/>
    </source>
</evidence>
<evidence type="ECO:0000313" key="4">
    <source>
        <dbReference type="Proteomes" id="UP000287237"/>
    </source>
</evidence>
<reference evidence="3 5" key="1">
    <citation type="journal article" date="2019" name="Appl. Environ. Microbiol.">
        <title>Population genetics and characterization of Campylobacter jejuni isolates in western jackdaws and game birds in Finland.</title>
        <authorList>
            <person name="Kovanen S."/>
            <person name="Rossi M."/>
            <person name="Pohja-Mykra M."/>
            <person name="Nieminen T."/>
            <person name="Raunio-Saarnisto M."/>
            <person name="Sauvala M."/>
            <person name="Fredriksson-Ahomaa M."/>
            <person name="Hanninen M.L."/>
            <person name="Kivisto R."/>
        </authorList>
    </citation>
    <scope>NUCLEOTIDE SEQUENCE [LARGE SCALE GENOMIC DNA]</scope>
    <source>
        <strain evidence="3">CB296</strain>
        <strain evidence="2 5">CB313</strain>
    </source>
</reference>
<dbReference type="EMBL" id="PRBV01000018">
    <property type="protein sequence ID" value="RTJ78171.1"/>
    <property type="molecule type" value="Genomic_DNA"/>
</dbReference>
<evidence type="ECO:0000313" key="3">
    <source>
        <dbReference type="EMBL" id="RTJ95097.1"/>
    </source>
</evidence>
<evidence type="ECO:0000256" key="1">
    <source>
        <dbReference type="SAM" id="Coils"/>
    </source>
</evidence>
<feature type="coiled-coil region" evidence="1">
    <location>
        <begin position="50"/>
        <end position="140"/>
    </location>
</feature>
<organism evidence="3 4">
    <name type="scientific">Campylobacter jejuni</name>
    <dbReference type="NCBI Taxonomy" id="197"/>
    <lineage>
        <taxon>Bacteria</taxon>
        <taxon>Pseudomonadati</taxon>
        <taxon>Campylobacterota</taxon>
        <taxon>Epsilonproteobacteria</taxon>
        <taxon>Campylobacterales</taxon>
        <taxon>Campylobacteraceae</taxon>
        <taxon>Campylobacter</taxon>
    </lineage>
</organism>
<proteinExistence type="predicted"/>
<dbReference type="Proteomes" id="UP000287237">
    <property type="component" value="Unassembled WGS sequence"/>
</dbReference>
<protein>
    <recommendedName>
        <fullName evidence="6">Flagella secreted protein</fullName>
    </recommendedName>
</protein>
<dbReference type="InterPro" id="IPR048113">
    <property type="entry name" value="FspA"/>
</dbReference>
<evidence type="ECO:0000313" key="2">
    <source>
        <dbReference type="EMBL" id="RTJ78171.1"/>
    </source>
</evidence>
<dbReference type="EMBL" id="PRCK01000006">
    <property type="protein sequence ID" value="RTJ95097.1"/>
    <property type="molecule type" value="Genomic_DNA"/>
</dbReference>